<name>A0A6A6QE79_9PEZI</name>
<dbReference type="Pfam" id="PF00350">
    <property type="entry name" value="Dynamin_N"/>
    <property type="match status" value="1"/>
</dbReference>
<dbReference type="Proteomes" id="UP000799750">
    <property type="component" value="Unassembled WGS sequence"/>
</dbReference>
<keyword evidence="4" id="KW-1185">Reference proteome</keyword>
<dbReference type="Gene3D" id="3.40.50.300">
    <property type="entry name" value="P-loop containing nucleotide triphosphate hydrolases"/>
    <property type="match status" value="1"/>
</dbReference>
<dbReference type="SUPFAM" id="SSF52540">
    <property type="entry name" value="P-loop containing nucleoside triphosphate hydrolases"/>
    <property type="match status" value="1"/>
</dbReference>
<dbReference type="AlphaFoldDB" id="A0A6A6QE79"/>
<feature type="compositionally biased region" description="Low complexity" evidence="1">
    <location>
        <begin position="72"/>
        <end position="82"/>
    </location>
</feature>
<reference evidence="3" key="1">
    <citation type="journal article" date="2020" name="Stud. Mycol.">
        <title>101 Dothideomycetes genomes: a test case for predicting lifestyles and emergence of pathogens.</title>
        <authorList>
            <person name="Haridas S."/>
            <person name="Albert R."/>
            <person name="Binder M."/>
            <person name="Bloem J."/>
            <person name="Labutti K."/>
            <person name="Salamov A."/>
            <person name="Andreopoulos B."/>
            <person name="Baker S."/>
            <person name="Barry K."/>
            <person name="Bills G."/>
            <person name="Bluhm B."/>
            <person name="Cannon C."/>
            <person name="Castanera R."/>
            <person name="Culley D."/>
            <person name="Daum C."/>
            <person name="Ezra D."/>
            <person name="Gonzalez J."/>
            <person name="Henrissat B."/>
            <person name="Kuo A."/>
            <person name="Liang C."/>
            <person name="Lipzen A."/>
            <person name="Lutzoni F."/>
            <person name="Magnuson J."/>
            <person name="Mondo S."/>
            <person name="Nolan M."/>
            <person name="Ohm R."/>
            <person name="Pangilinan J."/>
            <person name="Park H.-J."/>
            <person name="Ramirez L."/>
            <person name="Alfaro M."/>
            <person name="Sun H."/>
            <person name="Tritt A."/>
            <person name="Yoshinaga Y."/>
            <person name="Zwiers L.-H."/>
            <person name="Turgeon B."/>
            <person name="Goodwin S."/>
            <person name="Spatafora J."/>
            <person name="Crous P."/>
            <person name="Grigoriev I."/>
        </authorList>
    </citation>
    <scope>NUCLEOTIDE SEQUENCE</scope>
    <source>
        <strain evidence="3">CBS 269.34</strain>
    </source>
</reference>
<evidence type="ECO:0000256" key="1">
    <source>
        <dbReference type="SAM" id="MobiDB-lite"/>
    </source>
</evidence>
<feature type="domain" description="Dynamin N-terminal" evidence="2">
    <location>
        <begin position="236"/>
        <end position="271"/>
    </location>
</feature>
<dbReference type="InterPro" id="IPR045063">
    <property type="entry name" value="Dynamin_N"/>
</dbReference>
<proteinExistence type="predicted"/>
<dbReference type="PRINTS" id="PR00195">
    <property type="entry name" value="DYNAMIN"/>
</dbReference>
<dbReference type="OrthoDB" id="415706at2759"/>
<protein>
    <recommendedName>
        <fullName evidence="2">Dynamin N-terminal domain-containing protein</fullName>
    </recommendedName>
</protein>
<gene>
    <name evidence="3" type="ORF">BU16DRAFT_148782</name>
</gene>
<dbReference type="InterPro" id="IPR027417">
    <property type="entry name" value="P-loop_NTPase"/>
</dbReference>
<feature type="compositionally biased region" description="Basic and acidic residues" evidence="1">
    <location>
        <begin position="93"/>
        <end position="104"/>
    </location>
</feature>
<accession>A0A6A6QE79</accession>
<sequence>MSALLGKKHRKSRDQYYDHLTIPPYSASASSQAPGNWVEPPARQASIPPQQIVREAPSFPIEDISDNRRHQSSSTAASSSISRPQRTDYPNDSDVRQEILHYHPESALSNPASQPRRENTADMTSLHRPPSPALTPGSRTPDAEKMPSTSRNCLPSPAPTINSPKSPATPSQPASRPVELTAHESRPLNSEGTEPDEWEDVIGLWSFQDPREIQFLDVVDAIRDHDLRKELKLPQLVVCGKQSSGKSSVMEAITHVSFPRGDGTCTRFVTE</sequence>
<feature type="compositionally biased region" description="Polar residues" evidence="1">
    <location>
        <begin position="147"/>
        <end position="174"/>
    </location>
</feature>
<dbReference type="EMBL" id="MU004197">
    <property type="protein sequence ID" value="KAF2490316.1"/>
    <property type="molecule type" value="Genomic_DNA"/>
</dbReference>
<evidence type="ECO:0000313" key="4">
    <source>
        <dbReference type="Proteomes" id="UP000799750"/>
    </source>
</evidence>
<evidence type="ECO:0000313" key="3">
    <source>
        <dbReference type="EMBL" id="KAF2490316.1"/>
    </source>
</evidence>
<feature type="compositionally biased region" description="Low complexity" evidence="1">
    <location>
        <begin position="24"/>
        <end position="34"/>
    </location>
</feature>
<organism evidence="3 4">
    <name type="scientific">Lophium mytilinum</name>
    <dbReference type="NCBI Taxonomy" id="390894"/>
    <lineage>
        <taxon>Eukaryota</taxon>
        <taxon>Fungi</taxon>
        <taxon>Dikarya</taxon>
        <taxon>Ascomycota</taxon>
        <taxon>Pezizomycotina</taxon>
        <taxon>Dothideomycetes</taxon>
        <taxon>Pleosporomycetidae</taxon>
        <taxon>Mytilinidiales</taxon>
        <taxon>Mytilinidiaceae</taxon>
        <taxon>Lophium</taxon>
    </lineage>
</organism>
<dbReference type="InterPro" id="IPR022812">
    <property type="entry name" value="Dynamin"/>
</dbReference>
<feature type="region of interest" description="Disordered" evidence="1">
    <location>
        <begin position="24"/>
        <end position="195"/>
    </location>
</feature>
<evidence type="ECO:0000259" key="2">
    <source>
        <dbReference type="Pfam" id="PF00350"/>
    </source>
</evidence>